<accession>A0A0D7AYT9</accession>
<keyword evidence="3" id="KW-1185">Reference proteome</keyword>
<sequence>MRGDQTKGPLARSLNLSDEPSFRRELFHHYALPSTTTITRTTANMAAPSDHLADASVVSAQRKNSLRSMAPVPYHSALTSPDFKRRLATFSASGDKSDWTLAPMLRLEDLDSDVLNDELEVVGDSEFDFDAFSASLPSQEDLDNMIMDQLVSSKDTLELLHRIEREELAGEGGAGTGDPIPSLPVDTGKEVDLSPQARGGVDGAAESDDEVEREGNDKKNGDRSYTKPVARTSLLKRALSSADLATKAKRFRTTSEGEDRSKVEEDDATKVGQDSVRGSVEPRDTKEVTKTDGPASVEEAIPTPEPIVWEFMRGRPSYLEFAVLGHKTYISEHMIDHFLDRLRSALWELTSIDTIGDIPCVSKDMSFSGDISTFRDEVEKSLKVGKKIDNFKLVKSLPYLVIRSLQNGHLDIIFHKRKAYGSKDWKCVHCTQVFGKHDRTGIKHFMACEELRKYEKLSFVNQAVILLHIANINGRHANFGLLQALSALNIG</sequence>
<dbReference type="Proteomes" id="UP000054007">
    <property type="component" value="Unassembled WGS sequence"/>
</dbReference>
<evidence type="ECO:0000256" key="1">
    <source>
        <dbReference type="SAM" id="MobiDB-lite"/>
    </source>
</evidence>
<gene>
    <name evidence="2" type="ORF">CYLTODRAFT_414066</name>
</gene>
<reference evidence="2 3" key="1">
    <citation type="journal article" date="2015" name="Fungal Genet. Biol.">
        <title>Evolution of novel wood decay mechanisms in Agaricales revealed by the genome sequences of Fistulina hepatica and Cylindrobasidium torrendii.</title>
        <authorList>
            <person name="Floudas D."/>
            <person name="Held B.W."/>
            <person name="Riley R."/>
            <person name="Nagy L.G."/>
            <person name="Koehler G."/>
            <person name="Ransdell A.S."/>
            <person name="Younus H."/>
            <person name="Chow J."/>
            <person name="Chiniquy J."/>
            <person name="Lipzen A."/>
            <person name="Tritt A."/>
            <person name="Sun H."/>
            <person name="Haridas S."/>
            <person name="LaButti K."/>
            <person name="Ohm R.A."/>
            <person name="Kues U."/>
            <person name="Blanchette R.A."/>
            <person name="Grigoriev I.V."/>
            <person name="Minto R.E."/>
            <person name="Hibbett D.S."/>
        </authorList>
    </citation>
    <scope>NUCLEOTIDE SEQUENCE [LARGE SCALE GENOMIC DNA]</scope>
    <source>
        <strain evidence="2 3">FP15055 ss-10</strain>
    </source>
</reference>
<feature type="compositionally biased region" description="Basic and acidic residues" evidence="1">
    <location>
        <begin position="253"/>
        <end position="263"/>
    </location>
</feature>
<evidence type="ECO:0000313" key="3">
    <source>
        <dbReference type="Proteomes" id="UP000054007"/>
    </source>
</evidence>
<feature type="compositionally biased region" description="Basic and acidic residues" evidence="1">
    <location>
        <begin position="213"/>
        <end position="225"/>
    </location>
</feature>
<organism evidence="2 3">
    <name type="scientific">Cylindrobasidium torrendii FP15055 ss-10</name>
    <dbReference type="NCBI Taxonomy" id="1314674"/>
    <lineage>
        <taxon>Eukaryota</taxon>
        <taxon>Fungi</taxon>
        <taxon>Dikarya</taxon>
        <taxon>Basidiomycota</taxon>
        <taxon>Agaricomycotina</taxon>
        <taxon>Agaricomycetes</taxon>
        <taxon>Agaricomycetidae</taxon>
        <taxon>Agaricales</taxon>
        <taxon>Marasmiineae</taxon>
        <taxon>Physalacriaceae</taxon>
        <taxon>Cylindrobasidium</taxon>
    </lineage>
</organism>
<feature type="region of interest" description="Disordered" evidence="1">
    <location>
        <begin position="168"/>
        <end position="232"/>
    </location>
</feature>
<dbReference type="AlphaFoldDB" id="A0A0D7AYT9"/>
<name>A0A0D7AYT9_9AGAR</name>
<feature type="region of interest" description="Disordered" evidence="1">
    <location>
        <begin position="250"/>
        <end position="299"/>
    </location>
</feature>
<evidence type="ECO:0000313" key="2">
    <source>
        <dbReference type="EMBL" id="KIY63382.1"/>
    </source>
</evidence>
<protein>
    <submittedName>
        <fullName evidence="2">Uncharacterized protein</fullName>
    </submittedName>
</protein>
<proteinExistence type="predicted"/>
<feature type="compositionally biased region" description="Basic and acidic residues" evidence="1">
    <location>
        <begin position="280"/>
        <end position="290"/>
    </location>
</feature>
<dbReference type="EMBL" id="KN880700">
    <property type="protein sequence ID" value="KIY63382.1"/>
    <property type="molecule type" value="Genomic_DNA"/>
</dbReference>